<keyword evidence="2" id="KW-0805">Transcription regulation</keyword>
<protein>
    <submittedName>
        <fullName evidence="6">DNA-binding transcriptional LysR family regulator</fullName>
    </submittedName>
</protein>
<dbReference type="GO" id="GO:0006351">
    <property type="term" value="P:DNA-templated transcription"/>
    <property type="evidence" value="ECO:0007669"/>
    <property type="project" value="TreeGrafter"/>
</dbReference>
<dbReference type="PANTHER" id="PTHR30537">
    <property type="entry name" value="HTH-TYPE TRANSCRIPTIONAL REGULATOR"/>
    <property type="match status" value="1"/>
</dbReference>
<dbReference type="AlphaFoldDB" id="A0A4R6EIH4"/>
<dbReference type="SUPFAM" id="SSF46785">
    <property type="entry name" value="Winged helix' DNA-binding domain"/>
    <property type="match status" value="1"/>
</dbReference>
<dbReference type="FunFam" id="3.40.190.290:FF:000001">
    <property type="entry name" value="Transcriptional regulator, LysR family"/>
    <property type="match status" value="1"/>
</dbReference>
<dbReference type="FunFam" id="1.10.10.10:FF:000001">
    <property type="entry name" value="LysR family transcriptional regulator"/>
    <property type="match status" value="1"/>
</dbReference>
<comment type="similarity">
    <text evidence="1">Belongs to the LysR transcriptional regulatory family.</text>
</comment>
<reference evidence="6 7" key="1">
    <citation type="submission" date="2019-03" db="EMBL/GenBank/DDBJ databases">
        <title>Genomic analyses of the natural microbiome of Caenorhabditis elegans.</title>
        <authorList>
            <person name="Samuel B."/>
        </authorList>
    </citation>
    <scope>NUCLEOTIDE SEQUENCE [LARGE SCALE GENOMIC DNA]</scope>
    <source>
        <strain evidence="6 7">BIGb0156</strain>
    </source>
</reference>
<dbReference type="GO" id="GO:0043565">
    <property type="term" value="F:sequence-specific DNA binding"/>
    <property type="evidence" value="ECO:0007669"/>
    <property type="project" value="TreeGrafter"/>
</dbReference>
<dbReference type="EMBL" id="SNVX01000005">
    <property type="protein sequence ID" value="TDN58475.1"/>
    <property type="molecule type" value="Genomic_DNA"/>
</dbReference>
<dbReference type="Gene3D" id="3.40.190.290">
    <property type="match status" value="1"/>
</dbReference>
<evidence type="ECO:0000256" key="2">
    <source>
        <dbReference type="ARBA" id="ARBA00023015"/>
    </source>
</evidence>
<dbReference type="Proteomes" id="UP000295530">
    <property type="component" value="Unassembled WGS sequence"/>
</dbReference>
<dbReference type="InterPro" id="IPR000847">
    <property type="entry name" value="LysR_HTH_N"/>
</dbReference>
<keyword evidence="7" id="KW-1185">Reference proteome</keyword>
<dbReference type="Gene3D" id="1.10.10.10">
    <property type="entry name" value="Winged helix-like DNA-binding domain superfamily/Winged helix DNA-binding domain"/>
    <property type="match status" value="1"/>
</dbReference>
<dbReference type="RefSeq" id="WP_133461137.1">
    <property type="nucleotide sequence ID" value="NZ_SNVX01000005.1"/>
</dbReference>
<accession>A0A4R6EIH4</accession>
<dbReference type="OrthoDB" id="6428912at2"/>
<evidence type="ECO:0000259" key="5">
    <source>
        <dbReference type="PROSITE" id="PS50931"/>
    </source>
</evidence>
<evidence type="ECO:0000256" key="1">
    <source>
        <dbReference type="ARBA" id="ARBA00009437"/>
    </source>
</evidence>
<organism evidence="6 7">
    <name type="scientific">Scandinavium goeteborgense</name>
    <dbReference type="NCBI Taxonomy" id="1851514"/>
    <lineage>
        <taxon>Bacteria</taxon>
        <taxon>Pseudomonadati</taxon>
        <taxon>Pseudomonadota</taxon>
        <taxon>Gammaproteobacteria</taxon>
        <taxon>Enterobacterales</taxon>
        <taxon>Enterobacteriaceae</taxon>
        <taxon>Scandinavium</taxon>
    </lineage>
</organism>
<dbReference type="InterPro" id="IPR036388">
    <property type="entry name" value="WH-like_DNA-bd_sf"/>
</dbReference>
<evidence type="ECO:0000313" key="6">
    <source>
        <dbReference type="EMBL" id="TDN58475.1"/>
    </source>
</evidence>
<name>A0A4R6EIH4_SCAGO</name>
<evidence type="ECO:0000256" key="4">
    <source>
        <dbReference type="ARBA" id="ARBA00023163"/>
    </source>
</evidence>
<keyword evidence="3 6" id="KW-0238">DNA-binding</keyword>
<comment type="caution">
    <text evidence="6">The sequence shown here is derived from an EMBL/GenBank/DDBJ whole genome shotgun (WGS) entry which is preliminary data.</text>
</comment>
<feature type="domain" description="HTH lysR-type" evidence="5">
    <location>
        <begin position="1"/>
        <end position="59"/>
    </location>
</feature>
<dbReference type="GO" id="GO:0009891">
    <property type="term" value="P:positive regulation of biosynthetic process"/>
    <property type="evidence" value="ECO:0007669"/>
    <property type="project" value="UniProtKB-ARBA"/>
</dbReference>
<dbReference type="InterPro" id="IPR005119">
    <property type="entry name" value="LysR_subst-bd"/>
</dbReference>
<dbReference type="Pfam" id="PF03466">
    <property type="entry name" value="LysR_substrate"/>
    <property type="match status" value="1"/>
</dbReference>
<dbReference type="InterPro" id="IPR036390">
    <property type="entry name" value="WH_DNA-bd_sf"/>
</dbReference>
<evidence type="ECO:0000313" key="7">
    <source>
        <dbReference type="Proteomes" id="UP000295530"/>
    </source>
</evidence>
<evidence type="ECO:0000256" key="3">
    <source>
        <dbReference type="ARBA" id="ARBA00023125"/>
    </source>
</evidence>
<dbReference type="PANTHER" id="PTHR30537:SF5">
    <property type="entry name" value="HTH-TYPE TRANSCRIPTIONAL ACTIVATOR TTDR-RELATED"/>
    <property type="match status" value="1"/>
</dbReference>
<dbReference type="PROSITE" id="PS50931">
    <property type="entry name" value="HTH_LYSR"/>
    <property type="match status" value="1"/>
</dbReference>
<dbReference type="SUPFAM" id="SSF53850">
    <property type="entry name" value="Periplasmic binding protein-like II"/>
    <property type="match status" value="1"/>
</dbReference>
<keyword evidence="4" id="KW-0804">Transcription</keyword>
<gene>
    <name evidence="6" type="ORF">EC847_10599</name>
</gene>
<dbReference type="GO" id="GO:0003700">
    <property type="term" value="F:DNA-binding transcription factor activity"/>
    <property type="evidence" value="ECO:0007669"/>
    <property type="project" value="InterPro"/>
</dbReference>
<dbReference type="InterPro" id="IPR058163">
    <property type="entry name" value="LysR-type_TF_proteobact-type"/>
</dbReference>
<dbReference type="Pfam" id="PF00126">
    <property type="entry name" value="HTH_1"/>
    <property type="match status" value="1"/>
</dbReference>
<proteinExistence type="inferred from homology"/>
<sequence length="299" mass="33222">MDKLRSMEIFVTAVECGSFTDAAARLEISAVMVGKYITQLEAELGARLLDRTTRRQSLTDAGRVYAQECRRVLEQVAVADASVERLRATPSGMLRISAPSSLGACIVAPAVATFLQQFPQVRAELDLSNRMVNLVEEGFDLAVRIGDLRDGDLVAKPLCLYRMVICASPAYLARYGTPQSPQDLTAHRCLSHMVWNARNEWRLPGSEAESPWRRDPVLACNDGLGLKMAALAGAGLLLQPEILLRDEIKRGELVQVLDAWLPTPRPVHMVYRHDLRRLPKLSGFIEHLQHTVTTLGYLH</sequence>